<feature type="transmembrane region" description="Helical" evidence="6">
    <location>
        <begin position="69"/>
        <end position="87"/>
    </location>
</feature>
<dbReference type="InterPro" id="IPR006214">
    <property type="entry name" value="Bax_inhibitor_1-related"/>
</dbReference>
<evidence type="ECO:0000256" key="2">
    <source>
        <dbReference type="ARBA" id="ARBA00010350"/>
    </source>
</evidence>
<keyword evidence="8" id="KW-1185">Reference proteome</keyword>
<evidence type="ECO:0000313" key="8">
    <source>
        <dbReference type="Proteomes" id="UP000316095"/>
    </source>
</evidence>
<name>A0A5C5XLS3_9PLAN</name>
<organism evidence="7 8">
    <name type="scientific">Rubinisphaera italica</name>
    <dbReference type="NCBI Taxonomy" id="2527969"/>
    <lineage>
        <taxon>Bacteria</taxon>
        <taxon>Pseudomonadati</taxon>
        <taxon>Planctomycetota</taxon>
        <taxon>Planctomycetia</taxon>
        <taxon>Planctomycetales</taxon>
        <taxon>Planctomycetaceae</taxon>
        <taxon>Rubinisphaera</taxon>
    </lineage>
</organism>
<dbReference type="OrthoDB" id="5177430at2"/>
<dbReference type="Proteomes" id="UP000316095">
    <property type="component" value="Unassembled WGS sequence"/>
</dbReference>
<comment type="subcellular location">
    <subcellularLocation>
        <location evidence="1">Membrane</location>
        <topology evidence="1">Multi-pass membrane protein</topology>
    </subcellularLocation>
</comment>
<feature type="transmembrane region" description="Helical" evidence="6">
    <location>
        <begin position="31"/>
        <end position="49"/>
    </location>
</feature>
<evidence type="ECO:0000256" key="4">
    <source>
        <dbReference type="ARBA" id="ARBA00022989"/>
    </source>
</evidence>
<keyword evidence="5 6" id="KW-0472">Membrane</keyword>
<feature type="transmembrane region" description="Helical" evidence="6">
    <location>
        <begin position="154"/>
        <end position="176"/>
    </location>
</feature>
<feature type="transmembrane region" description="Helical" evidence="6">
    <location>
        <begin position="99"/>
        <end position="121"/>
    </location>
</feature>
<dbReference type="PANTHER" id="PTHR23291:SF50">
    <property type="entry name" value="PROTEIN LIFEGUARD 4"/>
    <property type="match status" value="1"/>
</dbReference>
<evidence type="ECO:0000256" key="6">
    <source>
        <dbReference type="RuleBase" id="RU004379"/>
    </source>
</evidence>
<feature type="transmembrane region" description="Helical" evidence="6">
    <location>
        <begin position="127"/>
        <end position="147"/>
    </location>
</feature>
<dbReference type="Pfam" id="PF01027">
    <property type="entry name" value="Bax1-I"/>
    <property type="match status" value="1"/>
</dbReference>
<dbReference type="RefSeq" id="WP_146505156.1">
    <property type="nucleotide sequence ID" value="NZ_SJPG01000001.1"/>
</dbReference>
<proteinExistence type="inferred from homology"/>
<evidence type="ECO:0000256" key="1">
    <source>
        <dbReference type="ARBA" id="ARBA00004141"/>
    </source>
</evidence>
<dbReference type="AlphaFoldDB" id="A0A5C5XLS3"/>
<dbReference type="EMBL" id="SJPG01000001">
    <property type="protein sequence ID" value="TWT63401.1"/>
    <property type="molecule type" value="Genomic_DNA"/>
</dbReference>
<comment type="caution">
    <text evidence="7">The sequence shown here is derived from an EMBL/GenBank/DDBJ whole genome shotgun (WGS) entry which is preliminary data.</text>
</comment>
<feature type="transmembrane region" description="Helical" evidence="6">
    <location>
        <begin position="214"/>
        <end position="233"/>
    </location>
</feature>
<reference evidence="7 8" key="1">
    <citation type="submission" date="2019-02" db="EMBL/GenBank/DDBJ databases">
        <title>Deep-cultivation of Planctomycetes and their phenomic and genomic characterization uncovers novel biology.</title>
        <authorList>
            <person name="Wiegand S."/>
            <person name="Jogler M."/>
            <person name="Boedeker C."/>
            <person name="Pinto D."/>
            <person name="Vollmers J."/>
            <person name="Rivas-Marin E."/>
            <person name="Kohn T."/>
            <person name="Peeters S.H."/>
            <person name="Heuer A."/>
            <person name="Rast P."/>
            <person name="Oberbeckmann S."/>
            <person name="Bunk B."/>
            <person name="Jeske O."/>
            <person name="Meyerdierks A."/>
            <person name="Storesund J.E."/>
            <person name="Kallscheuer N."/>
            <person name="Luecker S."/>
            <person name="Lage O.M."/>
            <person name="Pohl T."/>
            <person name="Merkel B.J."/>
            <person name="Hornburger P."/>
            <person name="Mueller R.-W."/>
            <person name="Bruemmer F."/>
            <person name="Labrenz M."/>
            <person name="Spormann A.M."/>
            <person name="Op Den Camp H."/>
            <person name="Overmann J."/>
            <person name="Amann R."/>
            <person name="Jetten M.S.M."/>
            <person name="Mascher T."/>
            <person name="Medema M.H."/>
            <person name="Devos D.P."/>
            <person name="Kaster A.-K."/>
            <person name="Ovreas L."/>
            <person name="Rohde M."/>
            <person name="Galperin M.Y."/>
            <person name="Jogler C."/>
        </authorList>
    </citation>
    <scope>NUCLEOTIDE SEQUENCE [LARGE SCALE GENOMIC DNA]</scope>
    <source>
        <strain evidence="7 8">Pan54</strain>
    </source>
</reference>
<accession>A0A5C5XLS3</accession>
<comment type="similarity">
    <text evidence="2 6">Belongs to the BI1 family.</text>
</comment>
<gene>
    <name evidence="7" type="ORF">Pan54_41540</name>
</gene>
<evidence type="ECO:0000256" key="5">
    <source>
        <dbReference type="ARBA" id="ARBA00023136"/>
    </source>
</evidence>
<feature type="transmembrane region" description="Helical" evidence="6">
    <location>
        <begin position="182"/>
        <end position="202"/>
    </location>
</feature>
<keyword evidence="3 6" id="KW-0812">Transmembrane</keyword>
<dbReference type="GO" id="GO:0005886">
    <property type="term" value="C:plasma membrane"/>
    <property type="evidence" value="ECO:0007669"/>
    <property type="project" value="TreeGrafter"/>
</dbReference>
<keyword evidence="4 6" id="KW-1133">Transmembrane helix</keyword>
<evidence type="ECO:0000256" key="3">
    <source>
        <dbReference type="ARBA" id="ARBA00022692"/>
    </source>
</evidence>
<dbReference type="PANTHER" id="PTHR23291">
    <property type="entry name" value="BAX INHIBITOR-RELATED"/>
    <property type="match status" value="1"/>
</dbReference>
<protein>
    <submittedName>
        <fullName evidence="7">HflBKC-binding inner membrane protein</fullName>
    </submittedName>
</protein>
<evidence type="ECO:0000313" key="7">
    <source>
        <dbReference type="EMBL" id="TWT63401.1"/>
    </source>
</evidence>
<sequence>MSYSNEYESFGGSPFAIDAARDERAAFIRKTYAHLAGAIVVFAGLLYIFCNTPAIRDPLLNLMMGGQWFIVLAAFIGVSWLADWWAHRSTSLTTQYAGLMLYTVAEAVIFVPLVYYAWFMLGKPEMIAQAGFLTLVTFGGLTAFVFISGADFSFLRGFLMLAGVLAMGAIVVSIFFPMGDGFGLIFTIAMLGLSAGYILYDTSNVLHHYRTDQHVAASLALFASVALMFWYMIRLLMYLQSND</sequence>